<keyword evidence="4" id="KW-0808">Transferase</keyword>
<feature type="domain" description="CRIB" evidence="13">
    <location>
        <begin position="364"/>
        <end position="377"/>
    </location>
</feature>
<feature type="region of interest" description="Disordered" evidence="11">
    <location>
        <begin position="316"/>
        <end position="368"/>
    </location>
</feature>
<dbReference type="InterPro" id="IPR017441">
    <property type="entry name" value="Protein_kinase_ATP_BS"/>
</dbReference>
<keyword evidence="3" id="KW-0723">Serine/threonine-protein kinase</keyword>
<comment type="catalytic activity">
    <reaction evidence="9">
        <text>L-seryl-[protein] + ATP = O-phospho-L-seryl-[protein] + ADP + H(+)</text>
        <dbReference type="Rhea" id="RHEA:17989"/>
        <dbReference type="Rhea" id="RHEA-COMP:9863"/>
        <dbReference type="Rhea" id="RHEA-COMP:11604"/>
        <dbReference type="ChEBI" id="CHEBI:15378"/>
        <dbReference type="ChEBI" id="CHEBI:29999"/>
        <dbReference type="ChEBI" id="CHEBI:30616"/>
        <dbReference type="ChEBI" id="CHEBI:83421"/>
        <dbReference type="ChEBI" id="CHEBI:456216"/>
        <dbReference type="EC" id="2.7.11.1"/>
    </reaction>
</comment>
<evidence type="ECO:0000256" key="11">
    <source>
        <dbReference type="SAM" id="MobiDB-lite"/>
    </source>
</evidence>
<feature type="compositionally biased region" description="Polar residues" evidence="11">
    <location>
        <begin position="82"/>
        <end position="96"/>
    </location>
</feature>
<dbReference type="Pfam" id="PF00786">
    <property type="entry name" value="PBD"/>
    <property type="match status" value="1"/>
</dbReference>
<evidence type="ECO:0000256" key="6">
    <source>
        <dbReference type="ARBA" id="ARBA00022777"/>
    </source>
</evidence>
<evidence type="ECO:0000313" key="15">
    <source>
        <dbReference type="Proteomes" id="UP000242875"/>
    </source>
</evidence>
<dbReference type="SUPFAM" id="SSF56112">
    <property type="entry name" value="Protein kinase-like (PK-like)"/>
    <property type="match status" value="1"/>
</dbReference>
<comment type="similarity">
    <text evidence="1">Belongs to the protein kinase superfamily. STE Ser/Thr protein kinase family. STE20 subfamily.</text>
</comment>
<dbReference type="CDD" id="cd01093">
    <property type="entry name" value="CRIB_PAK_like"/>
    <property type="match status" value="1"/>
</dbReference>
<feature type="compositionally biased region" description="Polar residues" evidence="11">
    <location>
        <begin position="187"/>
        <end position="198"/>
    </location>
</feature>
<evidence type="ECO:0000256" key="3">
    <source>
        <dbReference type="ARBA" id="ARBA00022527"/>
    </source>
</evidence>
<dbReference type="InterPro" id="IPR011009">
    <property type="entry name" value="Kinase-like_dom_sf"/>
</dbReference>
<feature type="compositionally biased region" description="Polar residues" evidence="11">
    <location>
        <begin position="651"/>
        <end position="666"/>
    </location>
</feature>
<dbReference type="GO" id="GO:0106310">
    <property type="term" value="F:protein serine kinase activity"/>
    <property type="evidence" value="ECO:0007669"/>
    <property type="project" value="RHEA"/>
</dbReference>
<feature type="binding site" evidence="10">
    <location>
        <position position="822"/>
    </location>
    <ligand>
        <name>ATP</name>
        <dbReference type="ChEBI" id="CHEBI:30616"/>
    </ligand>
</feature>
<evidence type="ECO:0000256" key="1">
    <source>
        <dbReference type="ARBA" id="ARBA00008874"/>
    </source>
</evidence>
<feature type="domain" description="Protein kinase" evidence="12">
    <location>
        <begin position="793"/>
        <end position="887"/>
    </location>
</feature>
<comment type="caution">
    <text evidence="14">The sequence shown here is derived from an EMBL/GenBank/DDBJ whole genome shotgun (WGS) entry which is preliminary data.</text>
</comment>
<keyword evidence="7 10" id="KW-0067">ATP-binding</keyword>
<organism evidence="14 15">
    <name type="scientific">Bifiguratus adelaidae</name>
    <dbReference type="NCBI Taxonomy" id="1938954"/>
    <lineage>
        <taxon>Eukaryota</taxon>
        <taxon>Fungi</taxon>
        <taxon>Fungi incertae sedis</taxon>
        <taxon>Mucoromycota</taxon>
        <taxon>Mucoromycotina</taxon>
        <taxon>Endogonomycetes</taxon>
        <taxon>Endogonales</taxon>
        <taxon>Endogonales incertae sedis</taxon>
        <taxon>Bifiguratus</taxon>
    </lineage>
</organism>
<dbReference type="Proteomes" id="UP000242875">
    <property type="component" value="Unassembled WGS sequence"/>
</dbReference>
<feature type="compositionally biased region" description="Low complexity" evidence="11">
    <location>
        <begin position="244"/>
        <end position="255"/>
    </location>
</feature>
<gene>
    <name evidence="14" type="ORF">BZG36_02623</name>
</gene>
<feature type="region of interest" description="Disordered" evidence="11">
    <location>
        <begin position="1"/>
        <end position="136"/>
    </location>
</feature>
<dbReference type="SMART" id="SM00285">
    <property type="entry name" value="PBD"/>
    <property type="match status" value="1"/>
</dbReference>
<dbReference type="AlphaFoldDB" id="A0A261Y2N9"/>
<dbReference type="EC" id="2.7.11.1" evidence="2"/>
<feature type="compositionally biased region" description="Polar residues" evidence="11">
    <location>
        <begin position="339"/>
        <end position="359"/>
    </location>
</feature>
<feature type="compositionally biased region" description="Polar residues" evidence="11">
    <location>
        <begin position="262"/>
        <end position="290"/>
    </location>
</feature>
<dbReference type="PROSITE" id="PS00107">
    <property type="entry name" value="PROTEIN_KINASE_ATP"/>
    <property type="match status" value="1"/>
</dbReference>
<evidence type="ECO:0000259" key="13">
    <source>
        <dbReference type="PROSITE" id="PS50108"/>
    </source>
</evidence>
<dbReference type="FunFam" id="3.30.200.20:FF:000385">
    <property type="entry name" value="Non-specific serine/threonine protein kinase"/>
    <property type="match status" value="1"/>
</dbReference>
<reference evidence="14 15" key="1">
    <citation type="journal article" date="2017" name="Mycologia">
        <title>Bifiguratus adelaidae, gen. et sp. nov., a new member of Mucoromycotina in endophytic and soil-dwelling habitats.</title>
        <authorList>
            <person name="Torres-Cruz T.J."/>
            <person name="Billingsley Tobias T.L."/>
            <person name="Almatruk M."/>
            <person name="Hesse C."/>
            <person name="Kuske C.R."/>
            <person name="Desiro A."/>
            <person name="Benucci G.M."/>
            <person name="Bonito G."/>
            <person name="Stajich J.E."/>
            <person name="Dunlap C."/>
            <person name="Arnold A.E."/>
            <person name="Porras-Alfaro A."/>
        </authorList>
    </citation>
    <scope>NUCLEOTIDE SEQUENCE [LARGE SCALE GENOMIC DNA]</scope>
    <source>
        <strain evidence="14 15">AZ0501</strain>
    </source>
</reference>
<feature type="compositionally biased region" description="Low complexity" evidence="11">
    <location>
        <begin position="572"/>
        <end position="584"/>
    </location>
</feature>
<evidence type="ECO:0000256" key="2">
    <source>
        <dbReference type="ARBA" id="ARBA00012513"/>
    </source>
</evidence>
<feature type="compositionally biased region" description="Basic residues" evidence="11">
    <location>
        <begin position="760"/>
        <end position="769"/>
    </location>
</feature>
<keyword evidence="5 10" id="KW-0547">Nucleotide-binding</keyword>
<keyword evidence="6" id="KW-0418">Kinase</keyword>
<dbReference type="Gene3D" id="3.30.200.20">
    <property type="entry name" value="Phosphorylase Kinase, domain 1"/>
    <property type="match status" value="1"/>
</dbReference>
<evidence type="ECO:0000259" key="12">
    <source>
        <dbReference type="PROSITE" id="PS50011"/>
    </source>
</evidence>
<dbReference type="InterPro" id="IPR000095">
    <property type="entry name" value="CRIB_dom"/>
</dbReference>
<feature type="region of interest" description="Disordered" evidence="11">
    <location>
        <begin position="476"/>
        <end position="641"/>
    </location>
</feature>
<evidence type="ECO:0000256" key="9">
    <source>
        <dbReference type="ARBA" id="ARBA00048679"/>
    </source>
</evidence>
<feature type="compositionally biased region" description="Low complexity" evidence="11">
    <location>
        <begin position="487"/>
        <end position="515"/>
    </location>
</feature>
<evidence type="ECO:0000256" key="8">
    <source>
        <dbReference type="ARBA" id="ARBA00047899"/>
    </source>
</evidence>
<accession>A0A261Y2N9</accession>
<proteinExistence type="inferred from homology"/>
<dbReference type="GO" id="GO:0004674">
    <property type="term" value="F:protein serine/threonine kinase activity"/>
    <property type="evidence" value="ECO:0007669"/>
    <property type="project" value="UniProtKB-KW"/>
</dbReference>
<evidence type="ECO:0000256" key="4">
    <source>
        <dbReference type="ARBA" id="ARBA00022679"/>
    </source>
</evidence>
<dbReference type="InterPro" id="IPR000719">
    <property type="entry name" value="Prot_kinase_dom"/>
</dbReference>
<feature type="compositionally biased region" description="Low complexity" evidence="11">
    <location>
        <begin position="681"/>
        <end position="708"/>
    </location>
</feature>
<dbReference type="PANTHER" id="PTHR45832">
    <property type="entry name" value="SERINE/THREONINE-PROTEIN KINASE SAMKA-RELATED-RELATED"/>
    <property type="match status" value="1"/>
</dbReference>
<dbReference type="Pfam" id="PF00069">
    <property type="entry name" value="Pkinase"/>
    <property type="match status" value="1"/>
</dbReference>
<dbReference type="PROSITE" id="PS50108">
    <property type="entry name" value="CRIB"/>
    <property type="match status" value="1"/>
</dbReference>
<evidence type="ECO:0000256" key="5">
    <source>
        <dbReference type="ARBA" id="ARBA00022741"/>
    </source>
</evidence>
<dbReference type="PANTHER" id="PTHR45832:SF22">
    <property type="entry name" value="SERINE_THREONINE-PROTEIN KINASE SAMKA-RELATED"/>
    <property type="match status" value="1"/>
</dbReference>
<dbReference type="GO" id="GO:0005524">
    <property type="term" value="F:ATP binding"/>
    <property type="evidence" value="ECO:0007669"/>
    <property type="project" value="UniProtKB-UniRule"/>
</dbReference>
<comment type="catalytic activity">
    <reaction evidence="8">
        <text>L-threonyl-[protein] + ATP = O-phospho-L-threonyl-[protein] + ADP + H(+)</text>
        <dbReference type="Rhea" id="RHEA:46608"/>
        <dbReference type="Rhea" id="RHEA-COMP:11060"/>
        <dbReference type="Rhea" id="RHEA-COMP:11605"/>
        <dbReference type="ChEBI" id="CHEBI:15378"/>
        <dbReference type="ChEBI" id="CHEBI:30013"/>
        <dbReference type="ChEBI" id="CHEBI:30616"/>
        <dbReference type="ChEBI" id="CHEBI:61977"/>
        <dbReference type="ChEBI" id="CHEBI:456216"/>
        <dbReference type="EC" id="2.7.11.1"/>
    </reaction>
</comment>
<feature type="compositionally biased region" description="Polar residues" evidence="11">
    <location>
        <begin position="709"/>
        <end position="718"/>
    </location>
</feature>
<feature type="compositionally biased region" description="Polar residues" evidence="11">
    <location>
        <begin position="17"/>
        <end position="50"/>
    </location>
</feature>
<evidence type="ECO:0000313" key="14">
    <source>
        <dbReference type="EMBL" id="OZJ04861.1"/>
    </source>
</evidence>
<keyword evidence="15" id="KW-1185">Reference proteome</keyword>
<dbReference type="OrthoDB" id="248923at2759"/>
<feature type="compositionally biased region" description="Low complexity" evidence="11">
    <location>
        <begin position="731"/>
        <end position="755"/>
    </location>
</feature>
<feature type="compositionally biased region" description="Polar residues" evidence="11">
    <location>
        <begin position="520"/>
        <end position="532"/>
    </location>
</feature>
<dbReference type="InterPro" id="IPR036936">
    <property type="entry name" value="CRIB_dom_sf"/>
</dbReference>
<dbReference type="InterPro" id="IPR051931">
    <property type="entry name" value="PAK3-like"/>
</dbReference>
<evidence type="ECO:0000256" key="7">
    <source>
        <dbReference type="ARBA" id="ARBA00022840"/>
    </source>
</evidence>
<feature type="region of interest" description="Disordered" evidence="11">
    <location>
        <begin position="676"/>
        <end position="772"/>
    </location>
</feature>
<sequence>MIPDSPPTRPRRANPISARNTVNNNAPLTVGTLEQGSPSLGSRISPTQGSDPLASLNGMEGAQDNRQLGETLERGRTGQKGGQSSPDHSLTRQGSGSERHIISPYSFNATPTVSVHKTPSPPPTSPPMSFGNMNTSDQDEAAASYALLRSGSVNTQQVHHQQAPDRAGERSQGRQPSKSSSKSGSSTNSLHRSPTSPSGHIHSPQRHLSPSMKPNSSRQLSEGMAGLSLDDQDGGSLPRAATAPQSLPQLQQQSGGYFGTADPQQYQQPQPTLSSSVIQTPGGTSFQTVMTPGGSIKTSKDRNTFKAAMNKFVGSFSDLLTPGSRPGRDRSDPAAASYSPFSTYDGSWNSNNANNTEQDPSMDISGPYNTRHVTHVGFNPVTGEFTGLPAHWQKLLQSSGITRQEQVEHPQAVLDIIGFYREHEAPDGSLGVGNDVWDKFAVNSRGQESESLSGTMAMPSSAVAANTLGAGLQGLSSAQQTRGKLQASSQTSSRYSQQSSAHSGSPGSASPLGNSFLLAGQTSRPESLQSDGGEQPPKYTGDAPGRAGKPSHGSKDRASDDRKFKLTDYRDSQQAQNASLQASSHTNSQVTPKFENPRPPPLPPIETSIGASLGPMSARTERDRTDYHHPAPPAIATQHLVKDRSAPITPITPSQTLPPTTPITNPARQPVAQALERKLSQRTQKAQQQAEQQALSRSGTTGSSSLSRQNTLESSNQMLPKYKPEPIQEIPSYKPKAKPAASASAAHTDASASPAGQQNARRREKAKRNAAKDAEILERLQKICSTEDPNRYYKDMVKIGQGASGGVFTSHQIRTNSLVAIKQMNLEQEAKKDLIINEIIVMKESKHKNIVNYIDSYLWKGDLWVVMEYMEDGSLTDVVTANIMTEG</sequence>
<name>A0A261Y2N9_9FUNG</name>
<feature type="compositionally biased region" description="Polar residues" evidence="11">
    <location>
        <begin position="206"/>
        <end position="220"/>
    </location>
</feature>
<feature type="region of interest" description="Disordered" evidence="11">
    <location>
        <begin position="153"/>
        <end position="300"/>
    </location>
</feature>
<feature type="compositionally biased region" description="Basic and acidic residues" evidence="11">
    <location>
        <begin position="619"/>
        <end position="629"/>
    </location>
</feature>
<feature type="compositionally biased region" description="Basic and acidic residues" evidence="11">
    <location>
        <begin position="553"/>
        <end position="571"/>
    </location>
</feature>
<feature type="compositionally biased region" description="Low complexity" evidence="11">
    <location>
        <begin position="173"/>
        <end position="186"/>
    </location>
</feature>
<feature type="compositionally biased region" description="Basic and acidic residues" evidence="11">
    <location>
        <begin position="162"/>
        <end position="172"/>
    </location>
</feature>
<dbReference type="PROSITE" id="PS50011">
    <property type="entry name" value="PROTEIN_KINASE_DOM"/>
    <property type="match status" value="1"/>
</dbReference>
<dbReference type="InterPro" id="IPR033923">
    <property type="entry name" value="PAK_BD"/>
</dbReference>
<dbReference type="EMBL" id="MVBO01000028">
    <property type="protein sequence ID" value="OZJ04861.1"/>
    <property type="molecule type" value="Genomic_DNA"/>
</dbReference>
<feature type="region of interest" description="Disordered" evidence="11">
    <location>
        <begin position="647"/>
        <end position="666"/>
    </location>
</feature>
<dbReference type="Gene3D" id="3.90.810.10">
    <property type="entry name" value="CRIB domain"/>
    <property type="match status" value="1"/>
</dbReference>
<evidence type="ECO:0000256" key="10">
    <source>
        <dbReference type="PROSITE-ProRule" id="PRU10141"/>
    </source>
</evidence>
<protein>
    <recommendedName>
        <fullName evidence="2">non-specific serine/threonine protein kinase</fullName>
        <ecNumber evidence="2">2.7.11.1</ecNumber>
    </recommendedName>
</protein>